<evidence type="ECO:0000313" key="2">
    <source>
        <dbReference type="Proteomes" id="UP000616151"/>
    </source>
</evidence>
<comment type="caution">
    <text evidence="1">The sequence shown here is derived from an EMBL/GenBank/DDBJ whole genome shotgun (WGS) entry which is preliminary data.</text>
</comment>
<proteinExistence type="predicted"/>
<reference evidence="1" key="1">
    <citation type="submission" date="2021-01" db="EMBL/GenBank/DDBJ databases">
        <authorList>
            <person name="Sun Q."/>
        </authorList>
    </citation>
    <scope>NUCLEOTIDE SEQUENCE</scope>
    <source>
        <strain evidence="1">YIM B02566</strain>
    </source>
</reference>
<organism evidence="1 2">
    <name type="scientific">Taklimakanibacter albus</name>
    <dbReference type="NCBI Taxonomy" id="2800327"/>
    <lineage>
        <taxon>Bacteria</taxon>
        <taxon>Pseudomonadati</taxon>
        <taxon>Pseudomonadota</taxon>
        <taxon>Alphaproteobacteria</taxon>
        <taxon>Hyphomicrobiales</taxon>
        <taxon>Aestuariivirgaceae</taxon>
        <taxon>Taklimakanibacter</taxon>
    </lineage>
</organism>
<evidence type="ECO:0000313" key="1">
    <source>
        <dbReference type="EMBL" id="MBK1865341.1"/>
    </source>
</evidence>
<gene>
    <name evidence="1" type="ORF">JHL16_03170</name>
</gene>
<dbReference type="Proteomes" id="UP000616151">
    <property type="component" value="Unassembled WGS sequence"/>
</dbReference>
<dbReference type="EMBL" id="JAENHL010000004">
    <property type="protein sequence ID" value="MBK1865341.1"/>
    <property type="molecule type" value="Genomic_DNA"/>
</dbReference>
<protein>
    <submittedName>
        <fullName evidence="1">M23 family metallopeptidase</fullName>
    </submittedName>
</protein>
<name>A0ACC5QYQ8_9HYPH</name>
<keyword evidence="2" id="KW-1185">Reference proteome</keyword>
<sequence length="157" mass="16981">MARLFVVLGLMAFALGAETAVNYLPPFAWPVVGQVVDEDDGRPSPARAIGIDILVPKGTEVRASLAGTVIYADRSLKTYGNLVLIRHEGGWVTVYGHNDELYVNRGDEVGTGDVIARSGASGFAARPQLYFEIRKGAEPVSALRYLARLKPQEPEDP</sequence>
<accession>A0ACC5QYQ8</accession>